<dbReference type="PANTHER" id="PTHR24123:SF33">
    <property type="entry name" value="PROTEIN HOS4"/>
    <property type="match status" value="1"/>
</dbReference>
<dbReference type="PROSITE" id="PS50297">
    <property type="entry name" value="ANK_REP_REGION"/>
    <property type="match status" value="4"/>
</dbReference>
<comment type="caution">
    <text evidence="4">The sequence shown here is derived from an EMBL/GenBank/DDBJ whole genome shotgun (WGS) entry which is preliminary data.</text>
</comment>
<reference evidence="4 5" key="1">
    <citation type="submission" date="2024-07" db="EMBL/GenBank/DDBJ databases">
        <title>Section-level genome sequencing and comparative genomics of Aspergillus sections Usti and Cavernicolus.</title>
        <authorList>
            <consortium name="Lawrence Berkeley National Laboratory"/>
            <person name="Nybo J.L."/>
            <person name="Vesth T.C."/>
            <person name="Theobald S."/>
            <person name="Frisvad J.C."/>
            <person name="Larsen T.O."/>
            <person name="Kjaerboelling I."/>
            <person name="Rothschild-Mancinelli K."/>
            <person name="Lyhne E.K."/>
            <person name="Kogle M.E."/>
            <person name="Barry K."/>
            <person name="Clum A."/>
            <person name="Na H."/>
            <person name="Ledsgaard L."/>
            <person name="Lin J."/>
            <person name="Lipzen A."/>
            <person name="Kuo A."/>
            <person name="Riley R."/>
            <person name="Mondo S."/>
            <person name="Labutti K."/>
            <person name="Haridas S."/>
            <person name="Pangalinan J."/>
            <person name="Salamov A.A."/>
            <person name="Simmons B.A."/>
            <person name="Magnuson J.K."/>
            <person name="Chen J."/>
            <person name="Drula E."/>
            <person name="Henrissat B."/>
            <person name="Wiebenga A."/>
            <person name="Lubbers R.J."/>
            <person name="Gomes A.C."/>
            <person name="Makela M.R."/>
            <person name="Stajich J."/>
            <person name="Grigoriev I.V."/>
            <person name="Mortensen U.H."/>
            <person name="De Vries R.P."/>
            <person name="Baker S.E."/>
            <person name="Andersen M.R."/>
        </authorList>
    </citation>
    <scope>NUCLEOTIDE SEQUENCE [LARGE SCALE GENOMIC DNA]</scope>
    <source>
        <strain evidence="4 5">CBS 123904</strain>
    </source>
</reference>
<dbReference type="PROSITE" id="PS50088">
    <property type="entry name" value="ANK_REPEAT"/>
    <property type="match status" value="4"/>
</dbReference>
<dbReference type="SUPFAM" id="SSF48403">
    <property type="entry name" value="Ankyrin repeat"/>
    <property type="match status" value="2"/>
</dbReference>
<dbReference type="Proteomes" id="UP001610446">
    <property type="component" value="Unassembled WGS sequence"/>
</dbReference>
<gene>
    <name evidence="4" type="ORF">BJY01DRAFT_202500</name>
</gene>
<organism evidence="4 5">
    <name type="scientific">Aspergillus pseudoustus</name>
    <dbReference type="NCBI Taxonomy" id="1810923"/>
    <lineage>
        <taxon>Eukaryota</taxon>
        <taxon>Fungi</taxon>
        <taxon>Dikarya</taxon>
        <taxon>Ascomycota</taxon>
        <taxon>Pezizomycotina</taxon>
        <taxon>Eurotiomycetes</taxon>
        <taxon>Eurotiomycetidae</taxon>
        <taxon>Eurotiales</taxon>
        <taxon>Aspergillaceae</taxon>
        <taxon>Aspergillus</taxon>
        <taxon>Aspergillus subgen. Nidulantes</taxon>
    </lineage>
</organism>
<dbReference type="EMBL" id="JBFXLU010000004">
    <property type="protein sequence ID" value="KAL2857262.1"/>
    <property type="molecule type" value="Genomic_DNA"/>
</dbReference>
<dbReference type="InterPro" id="IPR051165">
    <property type="entry name" value="Multifunctional_ANK_Repeat"/>
</dbReference>
<evidence type="ECO:0000256" key="1">
    <source>
        <dbReference type="ARBA" id="ARBA00022737"/>
    </source>
</evidence>
<feature type="repeat" description="ANK" evidence="3">
    <location>
        <begin position="288"/>
        <end position="320"/>
    </location>
</feature>
<proteinExistence type="predicted"/>
<dbReference type="Gene3D" id="1.25.40.20">
    <property type="entry name" value="Ankyrin repeat-containing domain"/>
    <property type="match status" value="3"/>
</dbReference>
<evidence type="ECO:0000256" key="2">
    <source>
        <dbReference type="ARBA" id="ARBA00023043"/>
    </source>
</evidence>
<feature type="repeat" description="ANK" evidence="3">
    <location>
        <begin position="436"/>
        <end position="465"/>
    </location>
</feature>
<keyword evidence="5" id="KW-1185">Reference proteome</keyword>
<evidence type="ECO:0000313" key="5">
    <source>
        <dbReference type="Proteomes" id="UP001610446"/>
    </source>
</evidence>
<feature type="repeat" description="ANK" evidence="3">
    <location>
        <begin position="400"/>
        <end position="432"/>
    </location>
</feature>
<keyword evidence="1" id="KW-0677">Repeat</keyword>
<sequence>MVLLLDHFSRKELLSYWEEHQWAAACYPHMAAATGRTVILQMLQRYGLDIDQMDWRERTPLAVAVRQNQAQVADYLLSVGVGRDLTLLLPAEIIDAENYGEHYRLSMIEWAASRGTLEMMEVLIKHGLFPYRSSQRHGPEPLHWVLQRHDLPYVEDLARLTLEHTTLENIQLHGARLLASAIEHHASTDLIRRLITIGISINEPSWVIPLDLAAQMAEEETIHLLIENGARCTLDAVNAALERNRGDLVDILLPCCGKSTLREHALDGNVEMVKTYLRYGAEVNPTANGKSLLSEVAYRGYLDICKLLVEAGADLTEEDGVGDTPLSNAIFAHRIDVVQFLLERGAPVKSTHYDPMLAVIAAHDLMSSGWNKSVIGFDATKTLIRLLINHGADVNAVSDAYGTPLHKAVRLGVLEIAKCLLDNGAAVDIPVEGYGTPLQLAALLGLQGIMRLLLQHGAKVNGTTGNHGRPLQAAIASGSLVCVKLLLDNGASLESGHGYPNALEKARRCWEDNQNWKRREIIEVIHDCFEERGFFDIPDPS</sequence>
<dbReference type="InterPro" id="IPR036770">
    <property type="entry name" value="Ankyrin_rpt-contain_sf"/>
</dbReference>
<dbReference type="SMART" id="SM00248">
    <property type="entry name" value="ANK"/>
    <property type="match status" value="12"/>
</dbReference>
<keyword evidence="2 3" id="KW-0040">ANK repeat</keyword>
<dbReference type="Pfam" id="PF12796">
    <property type="entry name" value="Ank_2"/>
    <property type="match status" value="3"/>
</dbReference>
<dbReference type="InterPro" id="IPR002110">
    <property type="entry name" value="Ankyrin_rpt"/>
</dbReference>
<evidence type="ECO:0000256" key="3">
    <source>
        <dbReference type="PROSITE-ProRule" id="PRU00023"/>
    </source>
</evidence>
<protein>
    <submittedName>
        <fullName evidence="4">Ankyrin repeat-containing domain protein</fullName>
    </submittedName>
</protein>
<evidence type="ECO:0000313" key="4">
    <source>
        <dbReference type="EMBL" id="KAL2857262.1"/>
    </source>
</evidence>
<feature type="repeat" description="ANK" evidence="3">
    <location>
        <begin position="321"/>
        <end position="353"/>
    </location>
</feature>
<accession>A0ABR4L168</accession>
<name>A0ABR4L168_9EURO</name>
<dbReference type="PANTHER" id="PTHR24123">
    <property type="entry name" value="ANKYRIN REPEAT-CONTAINING"/>
    <property type="match status" value="1"/>
</dbReference>